<feature type="domain" description="N-acetyltransferase" evidence="1">
    <location>
        <begin position="447"/>
        <end position="597"/>
    </location>
</feature>
<proteinExistence type="predicted"/>
<evidence type="ECO:0000259" key="1">
    <source>
        <dbReference type="PROSITE" id="PS51186"/>
    </source>
</evidence>
<dbReference type="PROSITE" id="PS51186">
    <property type="entry name" value="GNAT"/>
    <property type="match status" value="2"/>
</dbReference>
<dbReference type="EMBL" id="CP003364">
    <property type="protein sequence ID" value="AGA26782.1"/>
    <property type="molecule type" value="Genomic_DNA"/>
</dbReference>
<dbReference type="AlphaFoldDB" id="L0DC07"/>
<gene>
    <name evidence="2" type="ordered locus">Sinac_2473</name>
</gene>
<name>L0DC07_SINAD</name>
<dbReference type="InterPro" id="IPR000182">
    <property type="entry name" value="GNAT_dom"/>
</dbReference>
<dbReference type="Pfam" id="PF13480">
    <property type="entry name" value="Acetyltransf_6"/>
    <property type="match status" value="1"/>
</dbReference>
<feature type="domain" description="N-acetyltransferase" evidence="1">
    <location>
        <begin position="207"/>
        <end position="383"/>
    </location>
</feature>
<dbReference type="HOGENOM" id="CLU_480432_0_0_0"/>
<protein>
    <submittedName>
        <fullName evidence="2">Protein involved in cellulose biosynthesis (CelD)</fullName>
    </submittedName>
</protein>
<dbReference type="eggNOG" id="COG5653">
    <property type="taxonomic scope" value="Bacteria"/>
</dbReference>
<dbReference type="RefSeq" id="WP_015245934.1">
    <property type="nucleotide sequence ID" value="NC_019892.1"/>
</dbReference>
<dbReference type="Gene3D" id="3.40.630.30">
    <property type="match status" value="2"/>
</dbReference>
<sequence length="608" mass="69010">MKREAAMMTLGSMAVPRRSALCLRCEIVTDLARLEALAEPWDELWQAGPRPDIFTTFAWVRACLDIPSPRRTPCVPVVFKGDRLVGLLPVALEGRILKFIGHGYSDYNDFLSDGTETAASLELALRTLLDSGLNWKGCVLENLPETSHFLAVCSSLAANLGPRLTFQPGGVCPALVLAGDRHALLGEALKKGKTRYYQNRLRKLGKLTFRHLEDREEIRTHIPDFFRQYLARRTMGGDAELTRHAWLLALCESLVERVDPRTLLRFAILELDGRPIAYHLGFESHGRLIYYKPTFDLDHWDNSPGQVLLRELLEYCGDRGIDEFDFSVGDEDYKSRYANCTRTNYTARLFPTTSRARAFRFGQGVRECLRRWPRLESMMRWADSERKGLVASLQRGLSRHGAVGVGRRVFTNVFRAAVYARDEVLVYSIDHRLPVTDRRPIRLPDGIVIELGTLASLADLAGDYPDVFNTARLHDFRERLRRGDRLFIALDKQTVVHASWVGIRSEIVATHESGADCKIVLDEPGAVIYDCWTAPLARGRSIYPAVLCELIERGLRDCQSVWIYCLSGNDKSRRGIEKSGFRLSFRFIRTRFLRRGERSRVSASIADS</sequence>
<dbReference type="OrthoDB" id="261905at2"/>
<dbReference type="SUPFAM" id="SSF55729">
    <property type="entry name" value="Acyl-CoA N-acyltransferases (Nat)"/>
    <property type="match status" value="2"/>
</dbReference>
<dbReference type="InterPro" id="IPR016181">
    <property type="entry name" value="Acyl_CoA_acyltransferase"/>
</dbReference>
<dbReference type="KEGG" id="saci:Sinac_2473"/>
<organism evidence="2 3">
    <name type="scientific">Singulisphaera acidiphila (strain ATCC BAA-1392 / DSM 18658 / VKM B-2454 / MOB10)</name>
    <dbReference type="NCBI Taxonomy" id="886293"/>
    <lineage>
        <taxon>Bacteria</taxon>
        <taxon>Pseudomonadati</taxon>
        <taxon>Planctomycetota</taxon>
        <taxon>Planctomycetia</taxon>
        <taxon>Isosphaerales</taxon>
        <taxon>Isosphaeraceae</taxon>
        <taxon>Singulisphaera</taxon>
    </lineage>
</organism>
<dbReference type="GO" id="GO:0016747">
    <property type="term" value="F:acyltransferase activity, transferring groups other than amino-acyl groups"/>
    <property type="evidence" value="ECO:0007669"/>
    <property type="project" value="InterPro"/>
</dbReference>
<dbReference type="Proteomes" id="UP000010798">
    <property type="component" value="Chromosome"/>
</dbReference>
<reference evidence="2 3" key="1">
    <citation type="submission" date="2012-02" db="EMBL/GenBank/DDBJ databases">
        <title>Complete sequence of chromosome of Singulisphaera acidiphila DSM 18658.</title>
        <authorList>
            <consortium name="US DOE Joint Genome Institute (JGI-PGF)"/>
            <person name="Lucas S."/>
            <person name="Copeland A."/>
            <person name="Lapidus A."/>
            <person name="Glavina del Rio T."/>
            <person name="Dalin E."/>
            <person name="Tice H."/>
            <person name="Bruce D."/>
            <person name="Goodwin L."/>
            <person name="Pitluck S."/>
            <person name="Peters L."/>
            <person name="Ovchinnikova G."/>
            <person name="Chertkov O."/>
            <person name="Kyrpides N."/>
            <person name="Mavromatis K."/>
            <person name="Ivanova N."/>
            <person name="Brettin T."/>
            <person name="Detter J.C."/>
            <person name="Han C."/>
            <person name="Larimer F."/>
            <person name="Land M."/>
            <person name="Hauser L."/>
            <person name="Markowitz V."/>
            <person name="Cheng J.-F."/>
            <person name="Hugenholtz P."/>
            <person name="Woyke T."/>
            <person name="Wu D."/>
            <person name="Tindall B."/>
            <person name="Pomrenke H."/>
            <person name="Brambilla E."/>
            <person name="Klenk H.-P."/>
            <person name="Eisen J.A."/>
        </authorList>
    </citation>
    <scope>NUCLEOTIDE SEQUENCE [LARGE SCALE GENOMIC DNA]</scope>
    <source>
        <strain evidence="3">ATCC BAA-1392 / DSM 18658 / VKM B-2454 / MOB10</strain>
    </source>
</reference>
<evidence type="ECO:0000313" key="2">
    <source>
        <dbReference type="EMBL" id="AGA26782.1"/>
    </source>
</evidence>
<dbReference type="InterPro" id="IPR038740">
    <property type="entry name" value="BioF2-like_GNAT_dom"/>
</dbReference>
<dbReference type="STRING" id="886293.Sinac_2473"/>
<keyword evidence="3" id="KW-1185">Reference proteome</keyword>
<accession>L0DC07</accession>
<evidence type="ECO:0000313" key="3">
    <source>
        <dbReference type="Proteomes" id="UP000010798"/>
    </source>
</evidence>